<dbReference type="SUPFAM" id="SSF47473">
    <property type="entry name" value="EF-hand"/>
    <property type="match status" value="1"/>
</dbReference>
<dbReference type="OrthoDB" id="10251381at2759"/>
<keyword evidence="2" id="KW-0677">Repeat</keyword>
<feature type="region of interest" description="Disordered" evidence="5">
    <location>
        <begin position="58"/>
        <end position="105"/>
    </location>
</feature>
<dbReference type="GO" id="GO:0005509">
    <property type="term" value="F:calcium ion binding"/>
    <property type="evidence" value="ECO:0007669"/>
    <property type="project" value="InterPro"/>
</dbReference>
<accession>A0A0L0S2J6</accession>
<dbReference type="Gene3D" id="1.10.238.10">
    <property type="entry name" value="EF-hand"/>
    <property type="match status" value="1"/>
</dbReference>
<evidence type="ECO:0000259" key="6">
    <source>
        <dbReference type="PROSITE" id="PS50222"/>
    </source>
</evidence>
<feature type="domain" description="EF-hand" evidence="6">
    <location>
        <begin position="156"/>
        <end position="191"/>
    </location>
</feature>
<feature type="repeat" description="WD" evidence="4">
    <location>
        <begin position="685"/>
        <end position="725"/>
    </location>
</feature>
<dbReference type="InterPro" id="IPR002048">
    <property type="entry name" value="EF_hand_dom"/>
</dbReference>
<name>A0A0L0S2J6_ALLM3</name>
<proteinExistence type="predicted"/>
<dbReference type="PROSITE" id="PS50222">
    <property type="entry name" value="EF_HAND_2"/>
    <property type="match status" value="1"/>
</dbReference>
<dbReference type="SMART" id="SM00320">
    <property type="entry name" value="WD40"/>
    <property type="match status" value="12"/>
</dbReference>
<keyword evidence="8" id="KW-1185">Reference proteome</keyword>
<dbReference type="EMBL" id="GG745330">
    <property type="protein sequence ID" value="KNE56621.1"/>
    <property type="molecule type" value="Genomic_DNA"/>
</dbReference>
<feature type="repeat" description="WD" evidence="4">
    <location>
        <begin position="763"/>
        <end position="785"/>
    </location>
</feature>
<protein>
    <recommendedName>
        <fullName evidence="6">EF-hand domain-containing protein</fullName>
    </recommendedName>
</protein>
<reference evidence="8" key="2">
    <citation type="submission" date="2009-11" db="EMBL/GenBank/DDBJ databases">
        <title>The Genome Sequence of Allomyces macrogynus strain ATCC 38327.</title>
        <authorList>
            <consortium name="The Broad Institute Genome Sequencing Platform"/>
            <person name="Russ C."/>
            <person name="Cuomo C."/>
            <person name="Shea T."/>
            <person name="Young S.K."/>
            <person name="Zeng Q."/>
            <person name="Koehrsen M."/>
            <person name="Haas B."/>
            <person name="Borodovsky M."/>
            <person name="Guigo R."/>
            <person name="Alvarado L."/>
            <person name="Berlin A."/>
            <person name="Borenstein D."/>
            <person name="Chen Z."/>
            <person name="Engels R."/>
            <person name="Freedman E."/>
            <person name="Gellesch M."/>
            <person name="Goldberg J."/>
            <person name="Griggs A."/>
            <person name="Gujja S."/>
            <person name="Heiman D."/>
            <person name="Hepburn T."/>
            <person name="Howarth C."/>
            <person name="Jen D."/>
            <person name="Larson L."/>
            <person name="Lewis B."/>
            <person name="Mehta T."/>
            <person name="Park D."/>
            <person name="Pearson M."/>
            <person name="Roberts A."/>
            <person name="Saif S."/>
            <person name="Shenoy N."/>
            <person name="Sisk P."/>
            <person name="Stolte C."/>
            <person name="Sykes S."/>
            <person name="Walk T."/>
            <person name="White J."/>
            <person name="Yandava C."/>
            <person name="Burger G."/>
            <person name="Gray M.W."/>
            <person name="Holland P.W.H."/>
            <person name="King N."/>
            <person name="Lang F.B.F."/>
            <person name="Roger A.J."/>
            <person name="Ruiz-Trillo I."/>
            <person name="Lander E."/>
            <person name="Nusbaum C."/>
        </authorList>
    </citation>
    <scope>NUCLEOTIDE SEQUENCE [LARGE SCALE GENOMIC DNA]</scope>
    <source>
        <strain evidence="8">ATCC 38327</strain>
    </source>
</reference>
<dbReference type="Gene3D" id="2.130.10.10">
    <property type="entry name" value="YVTN repeat-like/Quinoprotein amine dehydrogenase"/>
    <property type="match status" value="4"/>
</dbReference>
<organism evidence="7 8">
    <name type="scientific">Allomyces macrogynus (strain ATCC 38327)</name>
    <name type="common">Allomyces javanicus var. macrogynus</name>
    <dbReference type="NCBI Taxonomy" id="578462"/>
    <lineage>
        <taxon>Eukaryota</taxon>
        <taxon>Fungi</taxon>
        <taxon>Fungi incertae sedis</taxon>
        <taxon>Blastocladiomycota</taxon>
        <taxon>Blastocladiomycetes</taxon>
        <taxon>Blastocladiales</taxon>
        <taxon>Blastocladiaceae</taxon>
        <taxon>Allomyces</taxon>
    </lineage>
</organism>
<dbReference type="PANTHER" id="PTHR44324">
    <property type="entry name" value="WD40 REPEAT DOMAIN 95"/>
    <property type="match status" value="1"/>
</dbReference>
<dbReference type="VEuPathDB" id="FungiDB:AMAG_02410"/>
<evidence type="ECO:0000256" key="2">
    <source>
        <dbReference type="ARBA" id="ARBA00022737"/>
    </source>
</evidence>
<feature type="compositionally biased region" description="Basic residues" evidence="5">
    <location>
        <begin position="1128"/>
        <end position="1146"/>
    </location>
</feature>
<feature type="region of interest" description="Disordered" evidence="5">
    <location>
        <begin position="1113"/>
        <end position="1183"/>
    </location>
</feature>
<feature type="repeat" description="WD" evidence="4">
    <location>
        <begin position="597"/>
        <end position="631"/>
    </location>
</feature>
<dbReference type="SUPFAM" id="SSF50978">
    <property type="entry name" value="WD40 repeat-like"/>
    <property type="match status" value="3"/>
</dbReference>
<dbReference type="PROSITE" id="PS50082">
    <property type="entry name" value="WD_REPEATS_2"/>
    <property type="match status" value="6"/>
</dbReference>
<feature type="repeat" description="WD" evidence="4">
    <location>
        <begin position="546"/>
        <end position="587"/>
    </location>
</feature>
<dbReference type="InterPro" id="IPR001680">
    <property type="entry name" value="WD40_rpt"/>
</dbReference>
<dbReference type="Proteomes" id="UP000054350">
    <property type="component" value="Unassembled WGS sequence"/>
</dbReference>
<feature type="compositionally biased region" description="Gly residues" evidence="5">
    <location>
        <begin position="1148"/>
        <end position="1171"/>
    </location>
</feature>
<dbReference type="STRING" id="578462.A0A0L0S2J6"/>
<dbReference type="InterPro" id="IPR019775">
    <property type="entry name" value="WD40_repeat_CS"/>
</dbReference>
<feature type="repeat" description="WD" evidence="4">
    <location>
        <begin position="459"/>
        <end position="500"/>
    </location>
</feature>
<keyword evidence="1 4" id="KW-0853">WD repeat</keyword>
<keyword evidence="3" id="KW-0106">Calcium</keyword>
<evidence type="ECO:0000256" key="1">
    <source>
        <dbReference type="ARBA" id="ARBA00022574"/>
    </source>
</evidence>
<dbReference type="InterPro" id="IPR011992">
    <property type="entry name" value="EF-hand-dom_pair"/>
</dbReference>
<dbReference type="AlphaFoldDB" id="A0A0L0S2J6"/>
<dbReference type="PRINTS" id="PR00320">
    <property type="entry name" value="GPROTEINBRPT"/>
</dbReference>
<dbReference type="PANTHER" id="PTHR44324:SF4">
    <property type="entry name" value="WD40 REPEAT DOMAIN 95"/>
    <property type="match status" value="1"/>
</dbReference>
<gene>
    <name evidence="7" type="ORF">AMAG_02410</name>
</gene>
<dbReference type="InterPro" id="IPR015943">
    <property type="entry name" value="WD40/YVTN_repeat-like_dom_sf"/>
</dbReference>
<dbReference type="PROSITE" id="PS50294">
    <property type="entry name" value="WD_REPEATS_REGION"/>
    <property type="match status" value="3"/>
</dbReference>
<dbReference type="eggNOG" id="KOG0642">
    <property type="taxonomic scope" value="Eukaryota"/>
</dbReference>
<evidence type="ECO:0000256" key="5">
    <source>
        <dbReference type="SAM" id="MobiDB-lite"/>
    </source>
</evidence>
<dbReference type="InterPro" id="IPR051242">
    <property type="entry name" value="WD-EF-hand_domain"/>
</dbReference>
<evidence type="ECO:0000313" key="8">
    <source>
        <dbReference type="Proteomes" id="UP000054350"/>
    </source>
</evidence>
<dbReference type="eggNOG" id="KOG0266">
    <property type="taxonomic scope" value="Eukaryota"/>
</dbReference>
<evidence type="ECO:0000256" key="4">
    <source>
        <dbReference type="PROSITE-ProRule" id="PRU00221"/>
    </source>
</evidence>
<dbReference type="PROSITE" id="PS00018">
    <property type="entry name" value="EF_HAND_1"/>
    <property type="match status" value="1"/>
</dbReference>
<dbReference type="InterPro" id="IPR018247">
    <property type="entry name" value="EF_Hand_1_Ca_BS"/>
</dbReference>
<reference evidence="7 8" key="1">
    <citation type="submission" date="2009-11" db="EMBL/GenBank/DDBJ databases">
        <title>Annotation of Allomyces macrogynus ATCC 38327.</title>
        <authorList>
            <consortium name="The Broad Institute Genome Sequencing Platform"/>
            <person name="Russ C."/>
            <person name="Cuomo C."/>
            <person name="Burger G."/>
            <person name="Gray M.W."/>
            <person name="Holland P.W.H."/>
            <person name="King N."/>
            <person name="Lang F.B.F."/>
            <person name="Roger A.J."/>
            <person name="Ruiz-Trillo I."/>
            <person name="Young S.K."/>
            <person name="Zeng Q."/>
            <person name="Gargeya S."/>
            <person name="Fitzgerald M."/>
            <person name="Haas B."/>
            <person name="Abouelleil A."/>
            <person name="Alvarado L."/>
            <person name="Arachchi H.M."/>
            <person name="Berlin A."/>
            <person name="Chapman S.B."/>
            <person name="Gearin G."/>
            <person name="Goldberg J."/>
            <person name="Griggs A."/>
            <person name="Gujja S."/>
            <person name="Hansen M."/>
            <person name="Heiman D."/>
            <person name="Howarth C."/>
            <person name="Larimer J."/>
            <person name="Lui A."/>
            <person name="MacDonald P.J.P."/>
            <person name="McCowen C."/>
            <person name="Montmayeur A."/>
            <person name="Murphy C."/>
            <person name="Neiman D."/>
            <person name="Pearson M."/>
            <person name="Priest M."/>
            <person name="Roberts A."/>
            <person name="Saif S."/>
            <person name="Shea T."/>
            <person name="Sisk P."/>
            <person name="Stolte C."/>
            <person name="Sykes S."/>
            <person name="Wortman J."/>
            <person name="Nusbaum C."/>
            <person name="Birren B."/>
        </authorList>
    </citation>
    <scope>NUCLEOTIDE SEQUENCE [LARGE SCALE GENOMIC DNA]</scope>
    <source>
        <strain evidence="7 8">ATCC 38327</strain>
    </source>
</reference>
<sequence>MQSQSASSAYGPGTSALTVGLALTIDGAGGPSSPSGLPAINHAGHSVVAGSNYSHGGGAAGSGTLSGSPPGAGISPSAEAGGRSGAAATAGSPSTTAAGKRKVGRSATDDVQQYMNIHHFEQLMAIFKSHRNEDGEEGFDIDTFREVFGKVLGGNLSFDQMTQLFMKIDANSDGTVSWDEFSTFVVMVGGLNQDYTKAIVDEKIRKLVDSSHKDLIKRIDYITKERKYMSISREGSLCLWSPKLKLQRSLVTREGSQSWVTDAVLLQDQNKLAIVSDDRQLTIYEMMQSIKPRKLVTIAPLENNPLCIAYTSKFEEERSLLVFGDDGGYINILSFTRRFFADYVSDAEAAVIKPSALSHKEENPYKGTITLHRKKIHTGWVERIQLIREINAFVTCSSESAKSLVISDLERKTTRSISVPKGVRCFDACRRPSFLVTGGRDKIVRLWNPYVLSKAAGSLVGHNATVTDVLVNQADGHVISLSEDKVIKIWNIKTFFCLQTLTDRFPHRPENIISSIYFDNVHRQLITGSNKLEAWPLYTQFKQSMVETHEAPVVAALFNTSFHQVVSGGEDSTVSVWDAHTGEKTFQFNQVHGELEITAMCFDNSGRRLITASRDGVIKIWNFNNGQLLRKCFKNNTAEVSAVLFVEVQANKYVIAVGWDHKISVFLDSPEDFECWPLREISDAHRGHHEDILCVAVAPPSLLATGGLDGLIVAWNIESGTWRANMKDPFLEYKSLECKAVEDIRFVYDRTQESYPRTQKFPLVSAHADGFVRIWDVYEGRMVHEVSADMIDNEGLTALAVNEKGTLLVAGGSQGHVRVFHVRPISLRPGETYDDKIVLGCMWKCHTMSITSVNFVSTHDMILTASVDTTVRSWCIDGLHIGIFGQEDAWDLEDPSTFAAFPADVRQDNIIEQRREKILTTQRQSLKRAVIDLWTTSKPLSSPHYGVVGHDDIDALEHAPFDMDDELAAAWANFKAFEASMDSKDPQVLKQLQELEVKVMQMVSDRMAARPDPAAAAAARDPAAMRTKTIQTNVVRKWREYTANRKLGRDWRIDDASLSVHSDIQHFCYSHARTRAARATHAVPPPAVKIGAVRPETVYKELVKHTKYELEEIKLPEKPNSSGGGSAGHHHHHHSWNGGHAHHPHRGGPAGGGGSGAAAAGGGGSGGGVAGLGASMYGRPKAR</sequence>
<feature type="compositionally biased region" description="Low complexity" evidence="5">
    <location>
        <begin position="62"/>
        <end position="98"/>
    </location>
</feature>
<dbReference type="PROSITE" id="PS00678">
    <property type="entry name" value="WD_REPEATS_1"/>
    <property type="match status" value="4"/>
</dbReference>
<dbReference type="InterPro" id="IPR020472">
    <property type="entry name" value="WD40_PAC1"/>
</dbReference>
<dbReference type="OMA" id="GPQRIFF"/>
<feature type="repeat" description="WD" evidence="4">
    <location>
        <begin position="843"/>
        <end position="874"/>
    </location>
</feature>
<dbReference type="Pfam" id="PF00400">
    <property type="entry name" value="WD40"/>
    <property type="match status" value="5"/>
</dbReference>
<evidence type="ECO:0000256" key="3">
    <source>
        <dbReference type="ARBA" id="ARBA00022837"/>
    </source>
</evidence>
<dbReference type="InterPro" id="IPR036322">
    <property type="entry name" value="WD40_repeat_dom_sf"/>
</dbReference>
<evidence type="ECO:0000313" key="7">
    <source>
        <dbReference type="EMBL" id="KNE56621.1"/>
    </source>
</evidence>